<sequence length="206" mass="24523">MLQHFIPAKKEEDKYIKIQEYLNLIEYFKSRDEKSYILLYILAITGARFSEVNNMKYEDFKFGTIHLTGTKTENVHRDMEANQKVIELIKKKLGKHPRRMDGCLFNLSHNGSKRFMNYAKKRTRMEHKKGVTTYALRHTHCSYLISQSIPIEYISKRLGEFVSQYYTRILRPSARRTERTAESKGTGYFFLKTLVTYWTRNIVKLL</sequence>
<dbReference type="GO" id="GO:0003677">
    <property type="term" value="F:DNA binding"/>
    <property type="evidence" value="ECO:0007669"/>
    <property type="project" value="InterPro"/>
</dbReference>
<dbReference type="SUPFAM" id="SSF56349">
    <property type="entry name" value="DNA breaking-rejoining enzymes"/>
    <property type="match status" value="1"/>
</dbReference>
<dbReference type="AlphaFoldDB" id="A0A9D1U020"/>
<dbReference type="InterPro" id="IPR013762">
    <property type="entry name" value="Integrase-like_cat_sf"/>
</dbReference>
<feature type="domain" description="Tyr recombinase" evidence="2">
    <location>
        <begin position="11"/>
        <end position="182"/>
    </location>
</feature>
<keyword evidence="1" id="KW-0233">DNA recombination</keyword>
<reference evidence="3" key="2">
    <citation type="submission" date="2021-04" db="EMBL/GenBank/DDBJ databases">
        <authorList>
            <person name="Gilroy R."/>
        </authorList>
    </citation>
    <scope>NUCLEOTIDE SEQUENCE</scope>
    <source>
        <strain evidence="3">ChiHjej13B12-752</strain>
    </source>
</reference>
<proteinExistence type="predicted"/>
<dbReference type="GO" id="GO:0006310">
    <property type="term" value="P:DNA recombination"/>
    <property type="evidence" value="ECO:0007669"/>
    <property type="project" value="UniProtKB-KW"/>
</dbReference>
<dbReference type="PROSITE" id="PS51898">
    <property type="entry name" value="TYR_RECOMBINASE"/>
    <property type="match status" value="1"/>
</dbReference>
<name>A0A9D1U020_9STAP</name>
<dbReference type="GO" id="GO:0015074">
    <property type="term" value="P:DNA integration"/>
    <property type="evidence" value="ECO:0007669"/>
    <property type="project" value="InterPro"/>
</dbReference>
<dbReference type="Gene3D" id="1.10.443.10">
    <property type="entry name" value="Intergrase catalytic core"/>
    <property type="match status" value="1"/>
</dbReference>
<dbReference type="InterPro" id="IPR011010">
    <property type="entry name" value="DNA_brk_join_enz"/>
</dbReference>
<dbReference type="Pfam" id="PF00589">
    <property type="entry name" value="Phage_integrase"/>
    <property type="match status" value="1"/>
</dbReference>
<accession>A0A9D1U020</accession>
<evidence type="ECO:0000259" key="2">
    <source>
        <dbReference type="PROSITE" id="PS51898"/>
    </source>
</evidence>
<organism evidence="3 4">
    <name type="scientific">Candidatus Salinicoccus stercoripullorum</name>
    <dbReference type="NCBI Taxonomy" id="2838756"/>
    <lineage>
        <taxon>Bacteria</taxon>
        <taxon>Bacillati</taxon>
        <taxon>Bacillota</taxon>
        <taxon>Bacilli</taxon>
        <taxon>Bacillales</taxon>
        <taxon>Staphylococcaceae</taxon>
        <taxon>Salinicoccus</taxon>
    </lineage>
</organism>
<dbReference type="EMBL" id="DXHR01000013">
    <property type="protein sequence ID" value="HIW12350.1"/>
    <property type="molecule type" value="Genomic_DNA"/>
</dbReference>
<reference evidence="3" key="1">
    <citation type="journal article" date="2021" name="PeerJ">
        <title>Extensive microbial diversity within the chicken gut microbiome revealed by metagenomics and culture.</title>
        <authorList>
            <person name="Gilroy R."/>
            <person name="Ravi A."/>
            <person name="Getino M."/>
            <person name="Pursley I."/>
            <person name="Horton D.L."/>
            <person name="Alikhan N.F."/>
            <person name="Baker D."/>
            <person name="Gharbi K."/>
            <person name="Hall N."/>
            <person name="Watson M."/>
            <person name="Adriaenssens E.M."/>
            <person name="Foster-Nyarko E."/>
            <person name="Jarju S."/>
            <person name="Secka A."/>
            <person name="Antonio M."/>
            <person name="Oren A."/>
            <person name="Chaudhuri R.R."/>
            <person name="La Ragione R."/>
            <person name="Hildebrand F."/>
            <person name="Pallen M.J."/>
        </authorList>
    </citation>
    <scope>NUCLEOTIDE SEQUENCE</scope>
    <source>
        <strain evidence="3">ChiHjej13B12-752</strain>
    </source>
</reference>
<dbReference type="InterPro" id="IPR002104">
    <property type="entry name" value="Integrase_catalytic"/>
</dbReference>
<evidence type="ECO:0000313" key="3">
    <source>
        <dbReference type="EMBL" id="HIW12350.1"/>
    </source>
</evidence>
<evidence type="ECO:0000256" key="1">
    <source>
        <dbReference type="ARBA" id="ARBA00023172"/>
    </source>
</evidence>
<dbReference type="Proteomes" id="UP000823989">
    <property type="component" value="Unassembled WGS sequence"/>
</dbReference>
<comment type="caution">
    <text evidence="3">The sequence shown here is derived from an EMBL/GenBank/DDBJ whole genome shotgun (WGS) entry which is preliminary data.</text>
</comment>
<gene>
    <name evidence="3" type="ORF">H9891_04230</name>
</gene>
<evidence type="ECO:0000313" key="4">
    <source>
        <dbReference type="Proteomes" id="UP000823989"/>
    </source>
</evidence>
<protein>
    <submittedName>
        <fullName evidence="3">Tyrosine-type recombinase/integrase</fullName>
    </submittedName>
</protein>